<evidence type="ECO:0000259" key="7">
    <source>
        <dbReference type="Pfam" id="PF01555"/>
    </source>
</evidence>
<dbReference type="GO" id="GO:0009007">
    <property type="term" value="F:site-specific DNA-methyltransferase (adenine-specific) activity"/>
    <property type="evidence" value="ECO:0007669"/>
    <property type="project" value="UniProtKB-EC"/>
</dbReference>
<dbReference type="Gene3D" id="3.40.50.150">
    <property type="entry name" value="Vaccinia Virus protein VP39"/>
    <property type="match status" value="1"/>
</dbReference>
<dbReference type="InterPro" id="IPR002941">
    <property type="entry name" value="DNA_methylase_N4/N6"/>
</dbReference>
<feature type="domain" description="DNA methylase N-4/N-6" evidence="7">
    <location>
        <begin position="116"/>
        <end position="442"/>
    </location>
</feature>
<evidence type="ECO:0000256" key="6">
    <source>
        <dbReference type="ARBA" id="ARBA00047942"/>
    </source>
</evidence>
<dbReference type="PRINTS" id="PR00506">
    <property type="entry name" value="D21N6MTFRASE"/>
</dbReference>
<evidence type="ECO:0000256" key="1">
    <source>
        <dbReference type="ARBA" id="ARBA00006594"/>
    </source>
</evidence>
<evidence type="ECO:0000256" key="2">
    <source>
        <dbReference type="ARBA" id="ARBA00011900"/>
    </source>
</evidence>
<evidence type="ECO:0000313" key="8">
    <source>
        <dbReference type="EMBL" id="MBD1388856.1"/>
    </source>
</evidence>
<evidence type="ECO:0000256" key="3">
    <source>
        <dbReference type="ARBA" id="ARBA00022603"/>
    </source>
</evidence>
<evidence type="ECO:0000313" key="9">
    <source>
        <dbReference type="Proteomes" id="UP000638014"/>
    </source>
</evidence>
<dbReference type="AlphaFoldDB" id="A0A8J6QIS2"/>
<dbReference type="SUPFAM" id="SSF53335">
    <property type="entry name" value="S-adenosyl-L-methionine-dependent methyltransferases"/>
    <property type="match status" value="1"/>
</dbReference>
<dbReference type="InterPro" id="IPR002295">
    <property type="entry name" value="N4/N6-MTase_EcoPI_Mod-like"/>
</dbReference>
<keyword evidence="3" id="KW-0489">Methyltransferase</keyword>
<dbReference type="InterPro" id="IPR002052">
    <property type="entry name" value="DNA_methylase_N6_adenine_CS"/>
</dbReference>
<dbReference type="PROSITE" id="PS00092">
    <property type="entry name" value="N6_MTASE"/>
    <property type="match status" value="1"/>
</dbReference>
<comment type="caution">
    <text evidence="8">The sequence shown here is derived from an EMBL/GenBank/DDBJ whole genome shotgun (WGS) entry which is preliminary data.</text>
</comment>
<dbReference type="EMBL" id="JACXAF010000005">
    <property type="protein sequence ID" value="MBD1388856.1"/>
    <property type="molecule type" value="Genomic_DNA"/>
</dbReference>
<evidence type="ECO:0000256" key="4">
    <source>
        <dbReference type="ARBA" id="ARBA00022679"/>
    </source>
</evidence>
<accession>A0A8J6QIS2</accession>
<comment type="similarity">
    <text evidence="1">Belongs to the N(4)/N(6)-methyltransferase family.</text>
</comment>
<dbReference type="EC" id="2.1.1.72" evidence="2"/>
<dbReference type="GO" id="GO:0008170">
    <property type="term" value="F:N-methyltransferase activity"/>
    <property type="evidence" value="ECO:0007669"/>
    <property type="project" value="InterPro"/>
</dbReference>
<comment type="catalytic activity">
    <reaction evidence="6">
        <text>a 2'-deoxyadenosine in DNA + S-adenosyl-L-methionine = an N(6)-methyl-2'-deoxyadenosine in DNA + S-adenosyl-L-homocysteine + H(+)</text>
        <dbReference type="Rhea" id="RHEA:15197"/>
        <dbReference type="Rhea" id="RHEA-COMP:12418"/>
        <dbReference type="Rhea" id="RHEA-COMP:12419"/>
        <dbReference type="ChEBI" id="CHEBI:15378"/>
        <dbReference type="ChEBI" id="CHEBI:57856"/>
        <dbReference type="ChEBI" id="CHEBI:59789"/>
        <dbReference type="ChEBI" id="CHEBI:90615"/>
        <dbReference type="ChEBI" id="CHEBI:90616"/>
        <dbReference type="EC" id="2.1.1.72"/>
    </reaction>
</comment>
<dbReference type="RefSeq" id="WP_191143956.1">
    <property type="nucleotide sequence ID" value="NZ_JACXAF010000005.1"/>
</dbReference>
<reference evidence="8" key="1">
    <citation type="submission" date="2020-09" db="EMBL/GenBank/DDBJ databases">
        <title>A novel bacterium of genus Neiella, isolated from South China Sea.</title>
        <authorList>
            <person name="Huang H."/>
            <person name="Mo K."/>
            <person name="Hu Y."/>
        </authorList>
    </citation>
    <scope>NUCLEOTIDE SEQUENCE</scope>
    <source>
        <strain evidence="8">HB171785</strain>
    </source>
</reference>
<dbReference type="Pfam" id="PF01555">
    <property type="entry name" value="N6_N4_Mtase"/>
    <property type="match status" value="1"/>
</dbReference>
<dbReference type="GO" id="GO:0003677">
    <property type="term" value="F:DNA binding"/>
    <property type="evidence" value="ECO:0007669"/>
    <property type="project" value="InterPro"/>
</dbReference>
<keyword evidence="9" id="KW-1185">Reference proteome</keyword>
<dbReference type="InterPro" id="IPR029063">
    <property type="entry name" value="SAM-dependent_MTases_sf"/>
</dbReference>
<keyword evidence="5" id="KW-0949">S-adenosyl-L-methionine</keyword>
<dbReference type="Proteomes" id="UP000638014">
    <property type="component" value="Unassembled WGS sequence"/>
</dbReference>
<organism evidence="8 9">
    <name type="scientific">Neiella litorisoli</name>
    <dbReference type="NCBI Taxonomy" id="2771431"/>
    <lineage>
        <taxon>Bacteria</taxon>
        <taxon>Pseudomonadati</taxon>
        <taxon>Pseudomonadota</taxon>
        <taxon>Gammaproteobacteria</taxon>
        <taxon>Alteromonadales</taxon>
        <taxon>Echinimonadaceae</taxon>
        <taxon>Neiella</taxon>
    </lineage>
</organism>
<dbReference type="GO" id="GO:0032259">
    <property type="term" value="P:methylation"/>
    <property type="evidence" value="ECO:0007669"/>
    <property type="project" value="UniProtKB-KW"/>
</dbReference>
<protein>
    <recommendedName>
        <fullName evidence="2">site-specific DNA-methyltransferase (adenine-specific)</fullName>
        <ecNumber evidence="2">2.1.1.72</ecNumber>
    </recommendedName>
</protein>
<proteinExistence type="inferred from homology"/>
<gene>
    <name evidence="8" type="ORF">IC617_05395</name>
</gene>
<dbReference type="PIRSF" id="PIRSF015855">
    <property type="entry name" value="TypeIII_Mtase_mKpnI"/>
    <property type="match status" value="1"/>
</dbReference>
<sequence>MEQITNESPESKSMDITNDNIQQLKEIFPDVFTEGKVDFDALRAVLGDAIDDSDERYNFTWNGKNRARQIAQTPSTGTLRPCKEESVNWDSTENLFIEGDNLEVLKLLQKSYHKKVKMIYIDPPYNTGGDFVYKDNFHNNIKNYLEISGQLGGSGKKLSTNVETSGRYHSNWLNMIYPRLKLARNLLKDDGVIFISIDDYEIDNLRKVANEVFGEDNFLAKLIWNLTSGPQAGHFTRSHEYVLAYAKNKASLKYFKDTSGGTIKHGALKKISKANPSSEVTFKKGSIRYEGDNAVFHGELGGSEKQYIKSDSLKFENGMLAEDVTIEAGWAMKNQLLSWLDGKETFDSKGQKVLRFYFNSKGILFYEKERGTYHPKTVIPTEVGNTKTGSDQVIELLGEKVMDFPKPTQLVEFLIKTVSHDDDDIILDFFAGSGTTGHSLINQCVEDGIKRKFILVQLREKTNEDSAAFKSGYDYVSKITLARLSSIIKKYGLKDVGFKFYRLSETNIKSWDADFDDLAPAIKLAVDTIKEGRTDVDVLYEILLKYGIELTTLVEEVDVAGKRVFSVGAGALMVCLDDDVNEYVIEGIAKLKQELDTENTQVVFKDQGFSNSVVKTNAIQILKQYGIDDVKSI</sequence>
<keyword evidence="4" id="KW-0808">Transferase</keyword>
<evidence type="ECO:0000256" key="5">
    <source>
        <dbReference type="ARBA" id="ARBA00022691"/>
    </source>
</evidence>
<name>A0A8J6QIS2_9GAMM</name>